<name>A0AAD1WX34_PELCU</name>
<dbReference type="Proteomes" id="UP001295444">
    <property type="component" value="Unassembled WGS sequence"/>
</dbReference>
<evidence type="ECO:0000313" key="2">
    <source>
        <dbReference type="Proteomes" id="UP001295444"/>
    </source>
</evidence>
<sequence>EFLDSKIGDEVDSEMNSEIEPQRVCVAGRMTRQLESSDTLLNPLHSLLPK</sequence>
<feature type="non-terminal residue" evidence="1">
    <location>
        <position position="1"/>
    </location>
</feature>
<dbReference type="EMBL" id="CAKOES020000586">
    <property type="protein sequence ID" value="CAH2330360.1"/>
    <property type="molecule type" value="Genomic_DNA"/>
</dbReference>
<accession>A0AAD1WX34</accession>
<protein>
    <submittedName>
        <fullName evidence="1">Uncharacterized protein</fullName>
    </submittedName>
</protein>
<comment type="caution">
    <text evidence="1">The sequence shown here is derived from an EMBL/GenBank/DDBJ whole genome shotgun (WGS) entry which is preliminary data.</text>
</comment>
<evidence type="ECO:0000313" key="1">
    <source>
        <dbReference type="EMBL" id="CAH2330360.1"/>
    </source>
</evidence>
<organism evidence="1 2">
    <name type="scientific">Pelobates cultripes</name>
    <name type="common">Western spadefoot toad</name>
    <dbReference type="NCBI Taxonomy" id="61616"/>
    <lineage>
        <taxon>Eukaryota</taxon>
        <taxon>Metazoa</taxon>
        <taxon>Chordata</taxon>
        <taxon>Craniata</taxon>
        <taxon>Vertebrata</taxon>
        <taxon>Euteleostomi</taxon>
        <taxon>Amphibia</taxon>
        <taxon>Batrachia</taxon>
        <taxon>Anura</taxon>
        <taxon>Pelobatoidea</taxon>
        <taxon>Pelobatidae</taxon>
        <taxon>Pelobates</taxon>
    </lineage>
</organism>
<reference evidence="1" key="1">
    <citation type="submission" date="2022-03" db="EMBL/GenBank/DDBJ databases">
        <authorList>
            <person name="Alioto T."/>
            <person name="Alioto T."/>
            <person name="Gomez Garrido J."/>
        </authorList>
    </citation>
    <scope>NUCLEOTIDE SEQUENCE</scope>
</reference>
<gene>
    <name evidence="1" type="ORF">PECUL_23A059109</name>
</gene>
<proteinExistence type="predicted"/>
<dbReference type="AlphaFoldDB" id="A0AAD1WX34"/>
<feature type="non-terminal residue" evidence="1">
    <location>
        <position position="50"/>
    </location>
</feature>
<keyword evidence="2" id="KW-1185">Reference proteome</keyword>